<organism evidence="10 11">
    <name type="scientific">Pseudoroseicyclus tamaricis</name>
    <dbReference type="NCBI Taxonomy" id="2705421"/>
    <lineage>
        <taxon>Bacteria</taxon>
        <taxon>Pseudomonadati</taxon>
        <taxon>Pseudomonadota</taxon>
        <taxon>Alphaproteobacteria</taxon>
        <taxon>Rhodobacterales</taxon>
        <taxon>Paracoccaceae</taxon>
        <taxon>Pseudoroseicyclus</taxon>
    </lineage>
</organism>
<dbReference type="PROSITE" id="PS51257">
    <property type="entry name" value="PROKAR_LIPOPROTEIN"/>
    <property type="match status" value="1"/>
</dbReference>
<accession>A0A6B2JUH9</accession>
<keyword evidence="11" id="KW-1185">Reference proteome</keyword>
<dbReference type="Gene3D" id="3.30.2010.10">
    <property type="entry name" value="Metalloproteases ('zincins'), catalytic domain"/>
    <property type="match status" value="1"/>
</dbReference>
<name>A0A6B2JUH9_9RHOB</name>
<dbReference type="GO" id="GO:0046872">
    <property type="term" value="F:metal ion binding"/>
    <property type="evidence" value="ECO:0007669"/>
    <property type="project" value="UniProtKB-KW"/>
</dbReference>
<keyword evidence="4 6" id="KW-0862">Zinc</keyword>
<keyword evidence="1 6" id="KW-0645">Protease</keyword>
<evidence type="ECO:0000256" key="5">
    <source>
        <dbReference type="ARBA" id="ARBA00023049"/>
    </source>
</evidence>
<dbReference type="EMBL" id="JAAGAB010000003">
    <property type="protein sequence ID" value="NDV02187.1"/>
    <property type="molecule type" value="Genomic_DNA"/>
</dbReference>
<evidence type="ECO:0000259" key="9">
    <source>
        <dbReference type="Pfam" id="PF01435"/>
    </source>
</evidence>
<evidence type="ECO:0000256" key="4">
    <source>
        <dbReference type="ARBA" id="ARBA00022833"/>
    </source>
</evidence>
<evidence type="ECO:0000256" key="2">
    <source>
        <dbReference type="ARBA" id="ARBA00022723"/>
    </source>
</evidence>
<dbReference type="RefSeq" id="WP_163894888.1">
    <property type="nucleotide sequence ID" value="NZ_JAAFYS010000003.1"/>
</dbReference>
<dbReference type="GO" id="GO:0004222">
    <property type="term" value="F:metalloendopeptidase activity"/>
    <property type="evidence" value="ECO:0007669"/>
    <property type="project" value="InterPro"/>
</dbReference>
<comment type="caution">
    <text evidence="10">The sequence shown here is derived from an EMBL/GenBank/DDBJ whole genome shotgun (WGS) entry which is preliminary data.</text>
</comment>
<keyword evidence="5 6" id="KW-0482">Metalloprotease</keyword>
<keyword evidence="2" id="KW-0479">Metal-binding</keyword>
<evidence type="ECO:0000256" key="8">
    <source>
        <dbReference type="SAM" id="SignalP"/>
    </source>
</evidence>
<feature type="region of interest" description="Disordered" evidence="7">
    <location>
        <begin position="25"/>
        <end position="52"/>
    </location>
</feature>
<keyword evidence="8" id="KW-0732">Signal</keyword>
<dbReference type="CDD" id="cd07324">
    <property type="entry name" value="M48C_Oma1-like"/>
    <property type="match status" value="1"/>
</dbReference>
<dbReference type="GO" id="GO:0016020">
    <property type="term" value="C:membrane"/>
    <property type="evidence" value="ECO:0007669"/>
    <property type="project" value="TreeGrafter"/>
</dbReference>
<evidence type="ECO:0000256" key="3">
    <source>
        <dbReference type="ARBA" id="ARBA00022801"/>
    </source>
</evidence>
<evidence type="ECO:0000256" key="7">
    <source>
        <dbReference type="SAM" id="MobiDB-lite"/>
    </source>
</evidence>
<feature type="chain" id="PRO_5025661014" evidence="8">
    <location>
        <begin position="21"/>
        <end position="252"/>
    </location>
</feature>
<dbReference type="InterPro" id="IPR001915">
    <property type="entry name" value="Peptidase_M48"/>
</dbReference>
<feature type="domain" description="Peptidase M48" evidence="9">
    <location>
        <begin position="86"/>
        <end position="243"/>
    </location>
</feature>
<dbReference type="InterPro" id="IPR051156">
    <property type="entry name" value="Mito/Outer_Membr_Metalloprot"/>
</dbReference>
<proteinExistence type="inferred from homology"/>
<evidence type="ECO:0000256" key="1">
    <source>
        <dbReference type="ARBA" id="ARBA00022670"/>
    </source>
</evidence>
<evidence type="ECO:0000256" key="6">
    <source>
        <dbReference type="RuleBase" id="RU003983"/>
    </source>
</evidence>
<dbReference type="Pfam" id="PF01435">
    <property type="entry name" value="Peptidase_M48"/>
    <property type="match status" value="1"/>
</dbReference>
<dbReference type="PANTHER" id="PTHR22726:SF1">
    <property type="entry name" value="METALLOENDOPEPTIDASE OMA1, MITOCHONDRIAL"/>
    <property type="match status" value="1"/>
</dbReference>
<feature type="compositionally biased region" description="Polar residues" evidence="7">
    <location>
        <begin position="32"/>
        <end position="41"/>
    </location>
</feature>
<evidence type="ECO:0000313" key="11">
    <source>
        <dbReference type="Proteomes" id="UP000474757"/>
    </source>
</evidence>
<dbReference type="Proteomes" id="UP000474757">
    <property type="component" value="Unassembled WGS sequence"/>
</dbReference>
<comment type="similarity">
    <text evidence="6">Belongs to the peptidase M48 family.</text>
</comment>
<dbReference type="PANTHER" id="PTHR22726">
    <property type="entry name" value="METALLOENDOPEPTIDASE OMA1"/>
    <property type="match status" value="1"/>
</dbReference>
<protein>
    <submittedName>
        <fullName evidence="10">M48 family metalloprotease</fullName>
    </submittedName>
</protein>
<dbReference type="AlphaFoldDB" id="A0A6B2JUH9"/>
<comment type="cofactor">
    <cofactor evidence="6">
        <name>Zn(2+)</name>
        <dbReference type="ChEBI" id="CHEBI:29105"/>
    </cofactor>
    <text evidence="6">Binds 1 zinc ion per subunit.</text>
</comment>
<reference evidence="10 11" key="1">
    <citation type="submission" date="2020-02" db="EMBL/GenBank/DDBJ databases">
        <title>Pseudoroseicyclus tamarix, sp. nov., isolated from offshore sediment of a Tamarix chinensis forest.</title>
        <authorList>
            <person name="Gai Y."/>
        </authorList>
    </citation>
    <scope>NUCLEOTIDE SEQUENCE [LARGE SCALE GENOMIC DNA]</scope>
    <source>
        <strain evidence="10 11">CLL3-39</strain>
    </source>
</reference>
<dbReference type="GO" id="GO:0051603">
    <property type="term" value="P:proteolysis involved in protein catabolic process"/>
    <property type="evidence" value="ECO:0007669"/>
    <property type="project" value="TreeGrafter"/>
</dbReference>
<sequence>MRNFRRLILAAALAGLSACAVPQEVPDRVPPSGSNTGTQSMPLPRAATAPTPSRASARAFVQMVDRVEPVAERQCRQRNPRANCDFVILVDDRPGLPANAFQTLDESGQPIIVFTLSLIADLQNPDEMAFVLAHEASHHVAGHIARSQQNAQAAAAVFGGLAGVSGASDEAIQLAAELGAAVGARRYSKEFELEADALGTQITLLAGYDPLLGSQFFFRIPDPGDRFLGTHPANAERVETIVQTAAGLGFTG</sequence>
<gene>
    <name evidence="10" type="ORF">GZA08_14550</name>
</gene>
<feature type="signal peptide" evidence="8">
    <location>
        <begin position="1"/>
        <end position="20"/>
    </location>
</feature>
<keyword evidence="3 6" id="KW-0378">Hydrolase</keyword>
<evidence type="ECO:0000313" key="10">
    <source>
        <dbReference type="EMBL" id="NDV02187.1"/>
    </source>
</evidence>